<dbReference type="OrthoDB" id="5242957at2"/>
<feature type="transmembrane region" description="Helical" evidence="6">
    <location>
        <begin position="253"/>
        <end position="272"/>
    </location>
</feature>
<dbReference type="STRING" id="117157.SAMN04489717_2690"/>
<dbReference type="Proteomes" id="UP000198983">
    <property type="component" value="Chromosome I"/>
</dbReference>
<evidence type="ECO:0000256" key="6">
    <source>
        <dbReference type="SAM" id="Phobius"/>
    </source>
</evidence>
<keyword evidence="8" id="KW-1185">Reference proteome</keyword>
<feature type="transmembrane region" description="Helical" evidence="6">
    <location>
        <begin position="131"/>
        <end position="149"/>
    </location>
</feature>
<evidence type="ECO:0000256" key="1">
    <source>
        <dbReference type="ARBA" id="ARBA00004141"/>
    </source>
</evidence>
<dbReference type="PANTHER" id="PTHR30238:SF0">
    <property type="entry name" value="THYLAKOID MEMBRANE PROTEIN TERC, CHLOROPLASTIC"/>
    <property type="match status" value="1"/>
</dbReference>
<feature type="transmembrane region" description="Helical" evidence="6">
    <location>
        <begin position="292"/>
        <end position="314"/>
    </location>
</feature>
<evidence type="ECO:0000313" key="7">
    <source>
        <dbReference type="EMBL" id="SDS43636.1"/>
    </source>
</evidence>
<accession>A0A1H1S797</accession>
<dbReference type="AlphaFoldDB" id="A0A1H1S797"/>
<evidence type="ECO:0000256" key="4">
    <source>
        <dbReference type="ARBA" id="ARBA00022989"/>
    </source>
</evidence>
<keyword evidence="5 6" id="KW-0472">Membrane</keyword>
<dbReference type="RefSeq" id="WP_092653730.1">
    <property type="nucleotide sequence ID" value="NZ_LT629732.1"/>
</dbReference>
<gene>
    <name evidence="7" type="ORF">SAMN04489717_2690</name>
</gene>
<keyword evidence="3 6" id="KW-0812">Transmembrane</keyword>
<keyword evidence="4 6" id="KW-1133">Transmembrane helix</keyword>
<feature type="transmembrane region" description="Helical" evidence="6">
    <location>
        <begin position="70"/>
        <end position="91"/>
    </location>
</feature>
<comment type="similarity">
    <text evidence="2">Belongs to the TerC family.</text>
</comment>
<comment type="subcellular location">
    <subcellularLocation>
        <location evidence="1">Membrane</location>
        <topology evidence="1">Multi-pass membrane protein</topology>
    </subcellularLocation>
</comment>
<dbReference type="GO" id="GO:0016020">
    <property type="term" value="C:membrane"/>
    <property type="evidence" value="ECO:0007669"/>
    <property type="project" value="UniProtKB-SubCell"/>
</dbReference>
<dbReference type="InterPro" id="IPR022369">
    <property type="entry name" value="Integral_membrane_TerC_rswitch"/>
</dbReference>
<evidence type="ECO:0000256" key="2">
    <source>
        <dbReference type="ARBA" id="ARBA00007511"/>
    </source>
</evidence>
<feature type="transmembrane region" description="Helical" evidence="6">
    <location>
        <begin position="38"/>
        <end position="58"/>
    </location>
</feature>
<organism evidence="7 8">
    <name type="scientific">Actinopolymorpha singaporensis</name>
    <dbReference type="NCBI Taxonomy" id="117157"/>
    <lineage>
        <taxon>Bacteria</taxon>
        <taxon>Bacillati</taxon>
        <taxon>Actinomycetota</taxon>
        <taxon>Actinomycetes</taxon>
        <taxon>Propionibacteriales</taxon>
        <taxon>Actinopolymorphaceae</taxon>
        <taxon>Actinopolymorpha</taxon>
    </lineage>
</organism>
<evidence type="ECO:0000256" key="5">
    <source>
        <dbReference type="ARBA" id="ARBA00023136"/>
    </source>
</evidence>
<dbReference type="PANTHER" id="PTHR30238">
    <property type="entry name" value="MEMBRANE BOUND PREDICTED REDOX MODULATOR"/>
    <property type="match status" value="1"/>
</dbReference>
<proteinExistence type="inferred from homology"/>
<sequence>MHVPLWVWVVTVLAITAIIVADLIWADRRPHTVSMREATLWVLLYVGLAGAFCLGLLLTAGSRPAGEFLAGYITEYSLSVDNLFVFVILLSRFAVPAVSQHKVLLIGIAISLVLRAAFIAAGTAAVHAFEWVFYIFGALLIYTAIKLVMQGDDEEEEDFHNGRIVRLMRRVVPTSGEYDGSRLTTRVDGRRMFTPMLVVVLAIGAANVVFALDSIPAIFGLTQAGFLVFTANAFALMGLRQLYFLLGGLLDRLIYLSYGLAVVLGFIGVKLVLEAMESEGLNDIGPVHLPHIGIVASLAFIAATLTVTSVASVAGSRARTREPEPARWND</sequence>
<name>A0A1H1S797_9ACTN</name>
<evidence type="ECO:0000256" key="3">
    <source>
        <dbReference type="ARBA" id="ARBA00022692"/>
    </source>
</evidence>
<feature type="transmembrane region" description="Helical" evidence="6">
    <location>
        <begin position="192"/>
        <end position="212"/>
    </location>
</feature>
<evidence type="ECO:0000313" key="8">
    <source>
        <dbReference type="Proteomes" id="UP000198983"/>
    </source>
</evidence>
<feature type="transmembrane region" description="Helical" evidence="6">
    <location>
        <begin position="224"/>
        <end position="246"/>
    </location>
</feature>
<dbReference type="Pfam" id="PF03741">
    <property type="entry name" value="TerC"/>
    <property type="match status" value="1"/>
</dbReference>
<dbReference type="InterPro" id="IPR005496">
    <property type="entry name" value="Integral_membrane_TerC"/>
</dbReference>
<feature type="transmembrane region" description="Helical" evidence="6">
    <location>
        <begin position="6"/>
        <end position="26"/>
    </location>
</feature>
<dbReference type="EMBL" id="LT629732">
    <property type="protein sequence ID" value="SDS43636.1"/>
    <property type="molecule type" value="Genomic_DNA"/>
</dbReference>
<protein>
    <submittedName>
        <fullName evidence="7">Tellurite resistance protein TerC</fullName>
    </submittedName>
</protein>
<dbReference type="NCBIfam" id="TIGR03718">
    <property type="entry name" value="R_switched_Alx"/>
    <property type="match status" value="1"/>
</dbReference>
<reference evidence="7 8" key="1">
    <citation type="submission" date="2016-10" db="EMBL/GenBank/DDBJ databases">
        <authorList>
            <person name="de Groot N.N."/>
        </authorList>
    </citation>
    <scope>NUCLEOTIDE SEQUENCE [LARGE SCALE GENOMIC DNA]</scope>
    <source>
        <strain evidence="7 8">DSM 22024</strain>
    </source>
</reference>
<feature type="transmembrane region" description="Helical" evidence="6">
    <location>
        <begin position="103"/>
        <end position="125"/>
    </location>
</feature>